<dbReference type="SMART" id="SM00529">
    <property type="entry name" value="HTH_DTXR"/>
    <property type="match status" value="1"/>
</dbReference>
<evidence type="ECO:0000259" key="1">
    <source>
        <dbReference type="PROSITE" id="PS50995"/>
    </source>
</evidence>
<dbReference type="RefSeq" id="WP_229880279.1">
    <property type="nucleotide sequence ID" value="NZ_BNAV01000001.1"/>
</dbReference>
<feature type="domain" description="HTH marR-type" evidence="1">
    <location>
        <begin position="1"/>
        <end position="137"/>
    </location>
</feature>
<dbReference type="AlphaFoldDB" id="A0A8H9IQ20"/>
<dbReference type="Gene3D" id="1.10.10.10">
    <property type="entry name" value="Winged helix-like DNA-binding domain superfamily/Winged helix DNA-binding domain"/>
    <property type="match status" value="1"/>
</dbReference>
<dbReference type="InterPro" id="IPR036388">
    <property type="entry name" value="WH-like_DNA-bd_sf"/>
</dbReference>
<sequence length="158" mass="17521">MDDIADALDEMARLVVHQLADREGLSVTVTACLSRLHREGALRLTALAAAESVSQPSMSQLVQRLQRQGYVTRVDDPSDGRASLVTLTDSGRALLEDRRQGRHERLAELLDALPESDQTALRLSMHVILPLMRKLADVAREDRATGRPDHSAKEGRHR</sequence>
<dbReference type="PANTHER" id="PTHR39515:SF2">
    <property type="entry name" value="HTH-TYPE TRANSCRIPTIONAL REGULATOR RV0880"/>
    <property type="match status" value="1"/>
</dbReference>
<dbReference type="InterPro" id="IPR000835">
    <property type="entry name" value="HTH_MarR-typ"/>
</dbReference>
<dbReference type="InterPro" id="IPR036390">
    <property type="entry name" value="WH_DNA-bd_sf"/>
</dbReference>
<dbReference type="EMBL" id="BNAV01000001">
    <property type="protein sequence ID" value="GHF36780.1"/>
    <property type="molecule type" value="Genomic_DNA"/>
</dbReference>
<name>A0A8H9IQ20_9PSEU</name>
<evidence type="ECO:0000313" key="2">
    <source>
        <dbReference type="EMBL" id="GHF36780.1"/>
    </source>
</evidence>
<reference evidence="2" key="1">
    <citation type="journal article" date="2014" name="Int. J. Syst. Evol. Microbiol.">
        <title>Complete genome sequence of Corynebacterium casei LMG S-19264T (=DSM 44701T), isolated from a smear-ripened cheese.</title>
        <authorList>
            <consortium name="US DOE Joint Genome Institute (JGI-PGF)"/>
            <person name="Walter F."/>
            <person name="Albersmeier A."/>
            <person name="Kalinowski J."/>
            <person name="Ruckert C."/>
        </authorList>
    </citation>
    <scope>NUCLEOTIDE SEQUENCE</scope>
    <source>
        <strain evidence="2">CGMCC 4.7679</strain>
    </source>
</reference>
<keyword evidence="3" id="KW-1185">Reference proteome</keyword>
<dbReference type="GO" id="GO:0046914">
    <property type="term" value="F:transition metal ion binding"/>
    <property type="evidence" value="ECO:0007669"/>
    <property type="project" value="InterPro"/>
</dbReference>
<dbReference type="InterPro" id="IPR052526">
    <property type="entry name" value="HTH-type_Bedaq_tolerance"/>
</dbReference>
<reference evidence="2" key="2">
    <citation type="submission" date="2020-09" db="EMBL/GenBank/DDBJ databases">
        <authorList>
            <person name="Sun Q."/>
            <person name="Zhou Y."/>
        </authorList>
    </citation>
    <scope>NUCLEOTIDE SEQUENCE</scope>
    <source>
        <strain evidence="2">CGMCC 4.7679</strain>
    </source>
</reference>
<dbReference type="PROSITE" id="PS50995">
    <property type="entry name" value="HTH_MARR_2"/>
    <property type="match status" value="1"/>
</dbReference>
<comment type="caution">
    <text evidence="2">The sequence shown here is derived from an EMBL/GenBank/DDBJ whole genome shotgun (WGS) entry which is preliminary data.</text>
</comment>
<dbReference type="Pfam" id="PF01047">
    <property type="entry name" value="MarR"/>
    <property type="match status" value="1"/>
</dbReference>
<dbReference type="InterPro" id="IPR022689">
    <property type="entry name" value="Iron_dep_repressor"/>
</dbReference>
<gene>
    <name evidence="2" type="ORF">GCM10017566_07380</name>
</gene>
<proteinExistence type="predicted"/>
<evidence type="ECO:0000313" key="3">
    <source>
        <dbReference type="Proteomes" id="UP000658656"/>
    </source>
</evidence>
<dbReference type="Proteomes" id="UP000658656">
    <property type="component" value="Unassembled WGS sequence"/>
</dbReference>
<dbReference type="GO" id="GO:0003700">
    <property type="term" value="F:DNA-binding transcription factor activity"/>
    <property type="evidence" value="ECO:0007669"/>
    <property type="project" value="InterPro"/>
</dbReference>
<protein>
    <submittedName>
        <fullName evidence="2">MarR family transcriptional regulator</fullName>
    </submittedName>
</protein>
<dbReference type="PANTHER" id="PTHR39515">
    <property type="entry name" value="CONSERVED PROTEIN"/>
    <property type="match status" value="1"/>
</dbReference>
<dbReference type="SUPFAM" id="SSF46785">
    <property type="entry name" value="Winged helix' DNA-binding domain"/>
    <property type="match status" value="1"/>
</dbReference>
<accession>A0A8H9IQ20</accession>
<dbReference type="SMART" id="SM00347">
    <property type="entry name" value="HTH_MARR"/>
    <property type="match status" value="1"/>
</dbReference>
<organism evidence="2 3">
    <name type="scientific">Amycolatopsis bartoniae</name>
    <dbReference type="NCBI Taxonomy" id="941986"/>
    <lineage>
        <taxon>Bacteria</taxon>
        <taxon>Bacillati</taxon>
        <taxon>Actinomycetota</taxon>
        <taxon>Actinomycetes</taxon>
        <taxon>Pseudonocardiales</taxon>
        <taxon>Pseudonocardiaceae</taxon>
        <taxon>Amycolatopsis</taxon>
    </lineage>
</organism>